<evidence type="ECO:0008006" key="5">
    <source>
        <dbReference type="Google" id="ProtNLM"/>
    </source>
</evidence>
<keyword evidence="1" id="KW-0175">Coiled coil</keyword>
<keyword evidence="2" id="KW-0812">Transmembrane</keyword>
<proteinExistence type="predicted"/>
<dbReference type="Proteomes" id="UP000094313">
    <property type="component" value="Chromosome"/>
</dbReference>
<sequence length="132" mass="14364">MKYNNYRKVLSSLTSQKSDSTLPVVALLAGLAVGAVIGVLFAPERGTDIRTRISDKAKGLSDTAKDKIRAVKNKFHTEEEELTDLKDEVVDKVKSKAKEATDLKDELVDEAKSKAKDISEEVKSAADKVTNG</sequence>
<accession>A0A1D7QKA3</accession>
<dbReference type="AlphaFoldDB" id="A0A1D7QKA3"/>
<dbReference type="EMBL" id="CP017141">
    <property type="protein sequence ID" value="AOM79105.1"/>
    <property type="molecule type" value="Genomic_DNA"/>
</dbReference>
<evidence type="ECO:0000256" key="1">
    <source>
        <dbReference type="SAM" id="Coils"/>
    </source>
</evidence>
<dbReference type="OrthoDB" id="798344at2"/>
<dbReference type="Pfam" id="PF12732">
    <property type="entry name" value="YtxH"/>
    <property type="match status" value="1"/>
</dbReference>
<evidence type="ECO:0000313" key="4">
    <source>
        <dbReference type="Proteomes" id="UP000094313"/>
    </source>
</evidence>
<keyword evidence="2" id="KW-0472">Membrane</keyword>
<evidence type="ECO:0000313" key="3">
    <source>
        <dbReference type="EMBL" id="AOM79105.1"/>
    </source>
</evidence>
<dbReference type="RefSeq" id="WP_069380768.1">
    <property type="nucleotide sequence ID" value="NZ_CP017141.1"/>
</dbReference>
<dbReference type="InterPro" id="IPR024623">
    <property type="entry name" value="YtxH"/>
</dbReference>
<keyword evidence="2" id="KW-1133">Transmembrane helix</keyword>
<organism evidence="3 4">
    <name type="scientific">Pedobacter steynii</name>
    <dbReference type="NCBI Taxonomy" id="430522"/>
    <lineage>
        <taxon>Bacteria</taxon>
        <taxon>Pseudomonadati</taxon>
        <taxon>Bacteroidota</taxon>
        <taxon>Sphingobacteriia</taxon>
        <taxon>Sphingobacteriales</taxon>
        <taxon>Sphingobacteriaceae</taxon>
        <taxon>Pedobacter</taxon>
    </lineage>
</organism>
<dbReference type="InterPro" id="IPR036191">
    <property type="entry name" value="RRF_sf"/>
</dbReference>
<dbReference type="Gene3D" id="1.20.120.20">
    <property type="entry name" value="Apolipoprotein"/>
    <property type="match status" value="1"/>
</dbReference>
<dbReference type="KEGG" id="psty:BFS30_19185"/>
<keyword evidence="4" id="KW-1185">Reference proteome</keyword>
<evidence type="ECO:0000256" key="2">
    <source>
        <dbReference type="SAM" id="Phobius"/>
    </source>
</evidence>
<name>A0A1D7QKA3_9SPHI</name>
<feature type="transmembrane region" description="Helical" evidence="2">
    <location>
        <begin position="20"/>
        <end position="42"/>
    </location>
</feature>
<gene>
    <name evidence="3" type="ORF">BFS30_19185</name>
</gene>
<dbReference type="SUPFAM" id="SSF55194">
    <property type="entry name" value="Ribosome recycling factor, RRF"/>
    <property type="match status" value="1"/>
</dbReference>
<reference evidence="3 4" key="1">
    <citation type="submission" date="2016-08" db="EMBL/GenBank/DDBJ databases">
        <authorList>
            <person name="Seilhamer J.J."/>
        </authorList>
    </citation>
    <scope>NUCLEOTIDE SEQUENCE [LARGE SCALE GENOMIC DNA]</scope>
    <source>
        <strain evidence="3 4">DX4</strain>
    </source>
</reference>
<protein>
    <recommendedName>
        <fullName evidence="5">Gas vesicle protein</fullName>
    </recommendedName>
</protein>
<feature type="coiled-coil region" evidence="1">
    <location>
        <begin position="68"/>
        <end position="128"/>
    </location>
</feature>